<keyword evidence="2" id="KW-1185">Reference proteome</keyword>
<dbReference type="Proteomes" id="UP000663935">
    <property type="component" value="Chromosome"/>
</dbReference>
<evidence type="ECO:0000313" key="1">
    <source>
        <dbReference type="EMBL" id="QTD38726.1"/>
    </source>
</evidence>
<name>A0ABX7SX05_9FLAO</name>
<dbReference type="EMBL" id="CP071795">
    <property type="protein sequence ID" value="QTD38726.1"/>
    <property type="molecule type" value="Genomic_DNA"/>
</dbReference>
<sequence length="193" mass="21794">MEKNQNKKGLLSEFLTNMEKIPNQITDSLIKFSDDEDEKNVINTYSSALNNQFKELSNYIEEQRQKTTKQAQLDTEQYLKIASPNLMINNMKLSLPSIGSIVGKLGIDGIVKEIKKIVKEILNIFGIKLPKWIDGLLLLIDEIIGILFGGGSPKLRVAFSQIEQAYLGELTQLARLQKATNNLSNDEDDMDDF</sequence>
<organism evidence="1 2">
    <name type="scientific">Polaribacter batillariae</name>
    <dbReference type="NCBI Taxonomy" id="2808900"/>
    <lineage>
        <taxon>Bacteria</taxon>
        <taxon>Pseudomonadati</taxon>
        <taxon>Bacteroidota</taxon>
        <taxon>Flavobacteriia</taxon>
        <taxon>Flavobacteriales</taxon>
        <taxon>Flavobacteriaceae</taxon>
    </lineage>
</organism>
<dbReference type="RefSeq" id="WP_207972846.1">
    <property type="nucleotide sequence ID" value="NZ_CP071795.1"/>
</dbReference>
<gene>
    <name evidence="1" type="ORF">JL193_05515</name>
</gene>
<reference evidence="1 2" key="1">
    <citation type="submission" date="2021-03" db="EMBL/GenBank/DDBJ databases">
        <title>Complete genome of Polaribacter_sp.G4M1.</title>
        <authorList>
            <person name="Jeong S.W."/>
            <person name="Bae J.W."/>
        </authorList>
    </citation>
    <scope>NUCLEOTIDE SEQUENCE [LARGE SCALE GENOMIC DNA]</scope>
    <source>
        <strain evidence="1 2">G4M1</strain>
    </source>
</reference>
<accession>A0ABX7SX05</accession>
<evidence type="ECO:0000313" key="2">
    <source>
        <dbReference type="Proteomes" id="UP000663935"/>
    </source>
</evidence>
<protein>
    <submittedName>
        <fullName evidence="1">Uncharacterized protein</fullName>
    </submittedName>
</protein>
<proteinExistence type="predicted"/>